<dbReference type="RefSeq" id="WP_142454099.1">
    <property type="nucleotide sequence ID" value="NZ_FXTP01000006.1"/>
</dbReference>
<evidence type="ECO:0000259" key="9">
    <source>
        <dbReference type="Pfam" id="PF00291"/>
    </source>
</evidence>
<protein>
    <recommendedName>
        <fullName evidence="6">N-(2-amino-2-carboxyethyl)-L-glutamate synthase</fullName>
        <ecNumber evidence="5">2.5.1.140</ecNumber>
    </recommendedName>
</protein>
<proteinExistence type="inferred from homology"/>
<dbReference type="InterPro" id="IPR023927">
    <property type="entry name" value="SbnA"/>
</dbReference>
<accession>A0A521CQK2</accession>
<evidence type="ECO:0000256" key="2">
    <source>
        <dbReference type="ARBA" id="ARBA00004924"/>
    </source>
</evidence>
<dbReference type="AlphaFoldDB" id="A0A521CQK2"/>
<dbReference type="EMBL" id="FXTP01000006">
    <property type="protein sequence ID" value="SMO61713.1"/>
    <property type="molecule type" value="Genomic_DNA"/>
</dbReference>
<dbReference type="PROSITE" id="PS00901">
    <property type="entry name" value="CYS_SYNTHASE"/>
    <property type="match status" value="1"/>
</dbReference>
<evidence type="ECO:0000313" key="12">
    <source>
        <dbReference type="Proteomes" id="UP000317557"/>
    </source>
</evidence>
<evidence type="ECO:0000256" key="6">
    <source>
        <dbReference type="ARBA" id="ARBA00016985"/>
    </source>
</evidence>
<name>A0A521CQK2_9BACT</name>
<evidence type="ECO:0000256" key="4">
    <source>
        <dbReference type="ARBA" id="ARBA00011738"/>
    </source>
</evidence>
<comment type="cofactor">
    <cofactor evidence="1">
        <name>pyridoxal 5'-phosphate</name>
        <dbReference type="ChEBI" id="CHEBI:597326"/>
    </cofactor>
</comment>
<dbReference type="InterPro" id="IPR036052">
    <property type="entry name" value="TrpB-like_PALP_sf"/>
</dbReference>
<evidence type="ECO:0000256" key="7">
    <source>
        <dbReference type="ARBA" id="ARBA00022679"/>
    </source>
</evidence>
<evidence type="ECO:0000259" key="10">
    <source>
        <dbReference type="Pfam" id="PF13454"/>
    </source>
</evidence>
<keyword evidence="7" id="KW-0808">Transferase</keyword>
<dbReference type="PANTHER" id="PTHR10314">
    <property type="entry name" value="CYSTATHIONINE BETA-SYNTHASE"/>
    <property type="match status" value="1"/>
</dbReference>
<evidence type="ECO:0000256" key="1">
    <source>
        <dbReference type="ARBA" id="ARBA00001933"/>
    </source>
</evidence>
<dbReference type="EC" id="2.5.1.140" evidence="5"/>
<dbReference type="InterPro" id="IPR001216">
    <property type="entry name" value="P-phosphate_BS"/>
</dbReference>
<evidence type="ECO:0000256" key="3">
    <source>
        <dbReference type="ARBA" id="ARBA00008519"/>
    </source>
</evidence>
<keyword evidence="8" id="KW-0663">Pyridoxal phosphate</keyword>
<dbReference type="NCBIfam" id="TIGR03945">
    <property type="entry name" value="PLP_SbnA_fam"/>
    <property type="match status" value="1"/>
</dbReference>
<comment type="pathway">
    <text evidence="2">Siderophore biosynthesis.</text>
</comment>
<evidence type="ECO:0000313" key="11">
    <source>
        <dbReference type="EMBL" id="SMO61713.1"/>
    </source>
</evidence>
<dbReference type="Gene3D" id="3.40.50.1100">
    <property type="match status" value="2"/>
</dbReference>
<evidence type="ECO:0000256" key="5">
    <source>
        <dbReference type="ARBA" id="ARBA00012331"/>
    </source>
</evidence>
<evidence type="ECO:0000256" key="8">
    <source>
        <dbReference type="ARBA" id="ARBA00022898"/>
    </source>
</evidence>
<dbReference type="Proteomes" id="UP000317557">
    <property type="component" value="Unassembled WGS sequence"/>
</dbReference>
<dbReference type="SUPFAM" id="SSF51905">
    <property type="entry name" value="FAD/NAD(P)-binding domain"/>
    <property type="match status" value="1"/>
</dbReference>
<dbReference type="InterPro" id="IPR001926">
    <property type="entry name" value="TrpB-like_PALP"/>
</dbReference>
<dbReference type="CDD" id="cd01561">
    <property type="entry name" value="CBS_like"/>
    <property type="match status" value="1"/>
</dbReference>
<dbReference type="GO" id="GO:0016765">
    <property type="term" value="F:transferase activity, transferring alkyl or aryl (other than methyl) groups"/>
    <property type="evidence" value="ECO:0007669"/>
    <property type="project" value="UniProtKB-ARBA"/>
</dbReference>
<dbReference type="InterPro" id="IPR038732">
    <property type="entry name" value="HpyO/CreE_NAD-binding"/>
</dbReference>
<dbReference type="SUPFAM" id="SSF53686">
    <property type="entry name" value="Tryptophan synthase beta subunit-like PLP-dependent enzymes"/>
    <property type="match status" value="1"/>
</dbReference>
<comment type="subunit">
    <text evidence="4">Homodimer.</text>
</comment>
<feature type="domain" description="Tryptophan synthase beta chain-like PALP" evidence="9">
    <location>
        <begin position="9"/>
        <end position="296"/>
    </location>
</feature>
<keyword evidence="12" id="KW-1185">Reference proteome</keyword>
<organism evidence="11 12">
    <name type="scientific">Gracilimonas mengyeensis</name>
    <dbReference type="NCBI Taxonomy" id="1302730"/>
    <lineage>
        <taxon>Bacteria</taxon>
        <taxon>Pseudomonadati</taxon>
        <taxon>Balneolota</taxon>
        <taxon>Balneolia</taxon>
        <taxon>Balneolales</taxon>
        <taxon>Balneolaceae</taxon>
        <taxon>Gracilimonas</taxon>
    </lineage>
</organism>
<comment type="similarity">
    <text evidence="3">Belongs to the cysteine synthase/cystathionine beta-synthase family. SbnA subfamily.</text>
</comment>
<feature type="domain" description="FAD-dependent urate hydroxylase HpyO/Asp monooxygenase CreE-like FAD/NAD(P)-binding" evidence="10">
    <location>
        <begin position="345"/>
        <end position="515"/>
    </location>
</feature>
<dbReference type="GO" id="GO:0006535">
    <property type="term" value="P:cysteine biosynthetic process from serine"/>
    <property type="evidence" value="ECO:0007669"/>
    <property type="project" value="InterPro"/>
</dbReference>
<dbReference type="OrthoDB" id="6309046at2"/>
<reference evidence="11 12" key="1">
    <citation type="submission" date="2017-05" db="EMBL/GenBank/DDBJ databases">
        <authorList>
            <person name="Varghese N."/>
            <person name="Submissions S."/>
        </authorList>
    </citation>
    <scope>NUCLEOTIDE SEQUENCE [LARGE SCALE GENOMIC DNA]</scope>
    <source>
        <strain evidence="11 12">DSM 21985</strain>
    </source>
</reference>
<dbReference type="Pfam" id="PF13454">
    <property type="entry name" value="NAD_binding_9"/>
    <property type="match status" value="1"/>
</dbReference>
<dbReference type="Pfam" id="PF00291">
    <property type="entry name" value="PALP"/>
    <property type="match status" value="1"/>
</dbReference>
<dbReference type="InterPro" id="IPR050214">
    <property type="entry name" value="Cys_Synth/Cystath_Beta-Synth"/>
</dbReference>
<dbReference type="InterPro" id="IPR036188">
    <property type="entry name" value="FAD/NAD-bd_sf"/>
</dbReference>
<sequence>MNTINEGILSTIGRTPLIELKKVCADFPLRLYAKLEMFNPGGSIKDRPASRIILDALENGDLKPGATVIESSSGNMAIGLAQLCRYYDLNLVVVVDPKINRHTLNILKAFGVRIEKVETPDEHGNYLSGRLQRVQDLLDMIPNSYWPNQYANKANPHAHHQTMAEIVESMDNPPDYLFASTSTCGTIMGCAEYVRSQNLHTKMVAVDALGSVIFGSSAAERLVPGHGAGRSSKLLNKDFIDHVVHINDKECVGGCHRLLNKEAILAGGSSGAVIAAVEKLRSQIPDGSSCALILPDNGERYLDTIYNDEWIKAHFEKSECSIAVKGRAQEVEVDAEESDDLQKIAIIGGGPKGMYGFERLAAQFKAHLVEHKVEIHVYNKTAHFGAGDIYQPNQPEYLLMNNPIGDVNMWIDEQPRPVVPEPLSLTEWLQKKKNRTVIEKEYASRALVGEYLEDGFNAIANHLPEGVRGSYFQGEVIDLEKENEDECYSIHVKTARGDVQKMPHQYDQVLLATGHPKNKLTEEEKEYQQFAQQNEGTGFVPFIYPVNSELQEVAAGSSVAVKGIGLTFVDAVLALTEGRGGTFEREGDSLKYVSSGKEPKVMYPFSRSGLPMIPRGPAPQNPTPLKFFTKKAFSRLKADLHGAKLDFKAHILPVLYQEMNVAFYDVQLKKYEYKVDLQDCETYAEIEHHIERFHQQHPDIQRFDPVLFLSHLDGPDFLHADSFHAKIKEYLEFFLAEAKKGELHSPWAAASAVWRKATPVFGDLYAFGGLEPESQAYVDSRFRRLLNRVTFGPPIESSEKILALIKAGMLNFRMAQNPSLQTSEDDHTFVLYSEDLDESVATNYLIDARIANVSIDENQSLLYKNLQQRGLITLFKNEAQNHVYQPGCAAISREGFTVDESGNPNPSIACTGTPTEGVTFDNDALSRNRNNFVSDWAAMVRKSHRVPSPIKS</sequence>
<gene>
    <name evidence="11" type="ORF">SAMN06265219_10668</name>
</gene>